<evidence type="ECO:0000313" key="2">
    <source>
        <dbReference type="EMBL" id="UXX81592.1"/>
    </source>
</evidence>
<evidence type="ECO:0000313" key="3">
    <source>
        <dbReference type="Proteomes" id="UP001064087"/>
    </source>
</evidence>
<gene>
    <name evidence="2" type="ORF">N7U68_00600</name>
</gene>
<accession>A0ABY6D617</accession>
<keyword evidence="1" id="KW-0732">Signal</keyword>
<feature type="chain" id="PRO_5045543574" evidence="1">
    <location>
        <begin position="21"/>
        <end position="58"/>
    </location>
</feature>
<geneLocation type="plasmid" evidence="2 3">
    <name>unnamed2</name>
</geneLocation>
<proteinExistence type="predicted"/>
<sequence length="58" mass="6244">MATSFRLLWLCATIPFPTIAQGGSAIIVQGDAAPVDRLFATDTMNMAHDGLPGRYSEF</sequence>
<dbReference type="Proteomes" id="UP001064087">
    <property type="component" value="Plasmid unnamed2"/>
</dbReference>
<dbReference type="EMBL" id="CP106737">
    <property type="protein sequence ID" value="UXX81592.1"/>
    <property type="molecule type" value="Genomic_DNA"/>
</dbReference>
<dbReference type="RefSeq" id="WP_165198410.1">
    <property type="nucleotide sequence ID" value="NZ_CP106737.1"/>
</dbReference>
<evidence type="ECO:0000256" key="1">
    <source>
        <dbReference type="SAM" id="SignalP"/>
    </source>
</evidence>
<reference evidence="2" key="1">
    <citation type="submission" date="2022-10" db="EMBL/GenBank/DDBJ databases">
        <title>Roseovarius pelagicus sp. nov., isolated from Arctic seawater.</title>
        <authorList>
            <person name="Hong Y.W."/>
            <person name="Hwang C.Y."/>
        </authorList>
    </citation>
    <scope>NUCLEOTIDE SEQUENCE</scope>
    <source>
        <strain evidence="2">HL-MP18</strain>
        <plasmid evidence="2">unnamed2</plasmid>
    </source>
</reference>
<protein>
    <submittedName>
        <fullName evidence="2">Uncharacterized protein</fullName>
    </submittedName>
</protein>
<keyword evidence="3" id="KW-1185">Reference proteome</keyword>
<name>A0ABY6D617_9RHOB</name>
<keyword evidence="2" id="KW-0614">Plasmid</keyword>
<organism evidence="2 3">
    <name type="scientific">Roseovarius pelagicus</name>
    <dbReference type="NCBI Taxonomy" id="2980108"/>
    <lineage>
        <taxon>Bacteria</taxon>
        <taxon>Pseudomonadati</taxon>
        <taxon>Pseudomonadota</taxon>
        <taxon>Alphaproteobacteria</taxon>
        <taxon>Rhodobacterales</taxon>
        <taxon>Roseobacteraceae</taxon>
        <taxon>Roseovarius</taxon>
    </lineage>
</organism>
<feature type="signal peptide" evidence="1">
    <location>
        <begin position="1"/>
        <end position="20"/>
    </location>
</feature>